<feature type="transmembrane region" description="Helical" evidence="1">
    <location>
        <begin position="699"/>
        <end position="718"/>
    </location>
</feature>
<evidence type="ECO:0000259" key="2">
    <source>
        <dbReference type="Pfam" id="PF13231"/>
    </source>
</evidence>
<evidence type="ECO:0000313" key="3">
    <source>
        <dbReference type="EMBL" id="MBM7657145.1"/>
    </source>
</evidence>
<gene>
    <name evidence="3" type="ORF">JOC27_000586</name>
</gene>
<dbReference type="EMBL" id="JAFBEV010000004">
    <property type="protein sequence ID" value="MBM7657145.1"/>
    <property type="molecule type" value="Genomic_DNA"/>
</dbReference>
<feature type="transmembrane region" description="Helical" evidence="1">
    <location>
        <begin position="413"/>
        <end position="434"/>
    </location>
</feature>
<keyword evidence="4" id="KW-1185">Reference proteome</keyword>
<dbReference type="PROSITE" id="PS51257">
    <property type="entry name" value="PROKAR_LIPOPROTEIN"/>
    <property type="match status" value="1"/>
</dbReference>
<feature type="transmembrane region" description="Helical" evidence="1">
    <location>
        <begin position="196"/>
        <end position="217"/>
    </location>
</feature>
<evidence type="ECO:0000313" key="4">
    <source>
        <dbReference type="Proteomes" id="UP000823201"/>
    </source>
</evidence>
<name>A0ABS2Q5V2_9BACL</name>
<dbReference type="Pfam" id="PF13231">
    <property type="entry name" value="PMT_2"/>
    <property type="match status" value="1"/>
</dbReference>
<dbReference type="InterPro" id="IPR038731">
    <property type="entry name" value="RgtA/B/C-like"/>
</dbReference>
<proteinExistence type="predicted"/>
<evidence type="ECO:0000256" key="1">
    <source>
        <dbReference type="SAM" id="Phobius"/>
    </source>
</evidence>
<feature type="transmembrane region" description="Helical" evidence="1">
    <location>
        <begin position="282"/>
        <end position="300"/>
    </location>
</feature>
<protein>
    <recommendedName>
        <fullName evidence="2">Glycosyltransferase RgtA/B/C/D-like domain-containing protein</fullName>
    </recommendedName>
</protein>
<sequence>MKGYLRPWVIAFSIVNLVVLMLTIVACFIFPDYYWKMTGLYLGKYFHFLDIPIALFLFSLIYLLLLLLLMRAFKRMSPRQEKSVSLALWGVVILFELLIIALFHGILPPSFDGGHTYSQAIDMLKHRRTPGIMDYFQIYPNNISITIIRYWLYRYICLGQAHLFIYADQISSAMALNIAIYFAWRFIVSSQNRKMGHLFLILVLTCFPLFFYLTYFYTDSFALMFPSLVLYFVFRLTRTGQLKYLVYCAVLIAIGFQIRENIILMLPATIIYLLLVKKVKKALYLLLVTLILVTGFGKLAQTYEEQMGFHKNMALQMPVTSWMVLGTSDAGRYNKNDYLLSRNPSTQQKKESADIRVIQNRIKKDGLLGFSKIWAIKDARTFADGSIGYYWYTHNTSNYSVPYNYLFGNRKELIVYAIQGIHIVEWILFALAAIRLIRKRKYDENLYLQLCLFGSFLFYVIVWEAEPRYALLFTVLQLTGCIYGLQELYDLAVIFTRKAKNVRLYYKAGMLGMTGLLALTASIALKNNQTVTQIVDAKPNYVIDQSVSIKKTIAIVRATQQVKQTFTAKKPFKAVRFRVLKHQGAARYLASVTANGKSSRSVIGQKIVNSNRLKRSGHVTIPIHHWTHASNHRYTLTIKKLTGVPDSKLSLAMNQRGWYEQMDLYSGGALYLNDQIQHKKDLMFQVYTKGNHPYLSEPVYLTLLSIPLLILLIAMYRFRESVRKGSRGKRSGSSGKGMKAIDA</sequence>
<organism evidence="3 4">
    <name type="scientific">Sporolactobacillus spathodeae</name>
    <dbReference type="NCBI Taxonomy" id="1465502"/>
    <lineage>
        <taxon>Bacteria</taxon>
        <taxon>Bacillati</taxon>
        <taxon>Bacillota</taxon>
        <taxon>Bacilli</taxon>
        <taxon>Bacillales</taxon>
        <taxon>Sporolactobacillaceae</taxon>
        <taxon>Sporolactobacillus</taxon>
    </lineage>
</organism>
<keyword evidence="1" id="KW-1133">Transmembrane helix</keyword>
<feature type="domain" description="Glycosyltransferase RgtA/B/C/D-like" evidence="2">
    <location>
        <begin position="172"/>
        <end position="293"/>
    </location>
</feature>
<feature type="transmembrane region" description="Helical" evidence="1">
    <location>
        <begin position="51"/>
        <end position="73"/>
    </location>
</feature>
<reference evidence="3 4" key="1">
    <citation type="submission" date="2021-01" db="EMBL/GenBank/DDBJ databases">
        <title>Genomic Encyclopedia of Type Strains, Phase IV (KMG-IV): sequencing the most valuable type-strain genomes for metagenomic binning, comparative biology and taxonomic classification.</title>
        <authorList>
            <person name="Goeker M."/>
        </authorList>
    </citation>
    <scope>NUCLEOTIDE SEQUENCE [LARGE SCALE GENOMIC DNA]</scope>
    <source>
        <strain evidence="3 4">DSM 100968</strain>
    </source>
</reference>
<keyword evidence="1" id="KW-0472">Membrane</keyword>
<feature type="transmembrane region" description="Helical" evidence="1">
    <location>
        <begin position="469"/>
        <end position="492"/>
    </location>
</feature>
<feature type="transmembrane region" description="Helical" evidence="1">
    <location>
        <begin position="85"/>
        <end position="107"/>
    </location>
</feature>
<feature type="transmembrane region" description="Helical" evidence="1">
    <location>
        <begin position="504"/>
        <end position="525"/>
    </location>
</feature>
<feature type="transmembrane region" description="Helical" evidence="1">
    <location>
        <begin position="7"/>
        <end position="31"/>
    </location>
</feature>
<feature type="transmembrane region" description="Helical" evidence="1">
    <location>
        <begin position="446"/>
        <end position="463"/>
    </location>
</feature>
<feature type="transmembrane region" description="Helical" evidence="1">
    <location>
        <begin position="163"/>
        <end position="184"/>
    </location>
</feature>
<keyword evidence="1" id="KW-0812">Transmembrane</keyword>
<feature type="transmembrane region" description="Helical" evidence="1">
    <location>
        <begin position="244"/>
        <end position="275"/>
    </location>
</feature>
<dbReference type="RefSeq" id="WP_205005503.1">
    <property type="nucleotide sequence ID" value="NZ_JAFBEV010000004.1"/>
</dbReference>
<dbReference type="Proteomes" id="UP000823201">
    <property type="component" value="Unassembled WGS sequence"/>
</dbReference>
<accession>A0ABS2Q5V2</accession>
<comment type="caution">
    <text evidence="3">The sequence shown here is derived from an EMBL/GenBank/DDBJ whole genome shotgun (WGS) entry which is preliminary data.</text>
</comment>